<keyword evidence="2" id="KW-0812">Transmembrane</keyword>
<feature type="compositionally biased region" description="Polar residues" evidence="1">
    <location>
        <begin position="20"/>
        <end position="34"/>
    </location>
</feature>
<feature type="compositionally biased region" description="Basic and acidic residues" evidence="1">
    <location>
        <begin position="1"/>
        <end position="19"/>
    </location>
</feature>
<dbReference type="EMBL" id="VXIV02002312">
    <property type="protein sequence ID" value="KAF6026270.1"/>
    <property type="molecule type" value="Genomic_DNA"/>
</dbReference>
<feature type="transmembrane region" description="Helical" evidence="2">
    <location>
        <begin position="54"/>
        <end position="77"/>
    </location>
</feature>
<reference evidence="3" key="1">
    <citation type="submission" date="2020-06" db="EMBL/GenBank/DDBJ databases">
        <title>Draft genome of Bugula neritina, a colonial animal packing powerful symbionts and potential medicines.</title>
        <authorList>
            <person name="Rayko M."/>
        </authorList>
    </citation>
    <scope>NUCLEOTIDE SEQUENCE [LARGE SCALE GENOMIC DNA]</scope>
    <source>
        <strain evidence="3">Kwan_BN1</strain>
    </source>
</reference>
<gene>
    <name evidence="3" type="ORF">EB796_015424</name>
</gene>
<name>A0A7J7JJ14_BUGNE</name>
<evidence type="ECO:0000313" key="4">
    <source>
        <dbReference type="Proteomes" id="UP000593567"/>
    </source>
</evidence>
<dbReference type="Proteomes" id="UP000593567">
    <property type="component" value="Unassembled WGS sequence"/>
</dbReference>
<keyword evidence="2" id="KW-1133">Transmembrane helix</keyword>
<accession>A0A7J7JJ14</accession>
<feature type="region of interest" description="Disordered" evidence="1">
    <location>
        <begin position="1"/>
        <end position="46"/>
    </location>
</feature>
<comment type="caution">
    <text evidence="3">The sequence shown here is derived from an EMBL/GenBank/DDBJ whole genome shotgun (WGS) entry which is preliminary data.</text>
</comment>
<proteinExistence type="predicted"/>
<dbReference type="AlphaFoldDB" id="A0A7J7JJ14"/>
<protein>
    <submittedName>
        <fullName evidence="3">Uncharacterized protein</fullName>
    </submittedName>
</protein>
<evidence type="ECO:0000256" key="2">
    <source>
        <dbReference type="SAM" id="Phobius"/>
    </source>
</evidence>
<sequence>MEKAEVDERGANYDREERTLCSTSSSEADTQQLDNKSKNNEEETDASYTKQQKFILLSTSIGNFFSFSCASLPAPFLPQLLSKTTLM</sequence>
<evidence type="ECO:0000256" key="1">
    <source>
        <dbReference type="SAM" id="MobiDB-lite"/>
    </source>
</evidence>
<keyword evidence="2" id="KW-0472">Membrane</keyword>
<organism evidence="3 4">
    <name type="scientific">Bugula neritina</name>
    <name type="common">Brown bryozoan</name>
    <name type="synonym">Sertularia neritina</name>
    <dbReference type="NCBI Taxonomy" id="10212"/>
    <lineage>
        <taxon>Eukaryota</taxon>
        <taxon>Metazoa</taxon>
        <taxon>Spiralia</taxon>
        <taxon>Lophotrochozoa</taxon>
        <taxon>Bryozoa</taxon>
        <taxon>Gymnolaemata</taxon>
        <taxon>Cheilostomatida</taxon>
        <taxon>Flustrina</taxon>
        <taxon>Buguloidea</taxon>
        <taxon>Bugulidae</taxon>
        <taxon>Bugula</taxon>
    </lineage>
</organism>
<keyword evidence="4" id="KW-1185">Reference proteome</keyword>
<evidence type="ECO:0000313" key="3">
    <source>
        <dbReference type="EMBL" id="KAF6026270.1"/>
    </source>
</evidence>